<feature type="region of interest" description="Disordered" evidence="1">
    <location>
        <begin position="71"/>
        <end position="95"/>
    </location>
</feature>
<evidence type="ECO:0000256" key="1">
    <source>
        <dbReference type="SAM" id="MobiDB-lite"/>
    </source>
</evidence>
<evidence type="ECO:0000313" key="3">
    <source>
        <dbReference type="Proteomes" id="UP001221142"/>
    </source>
</evidence>
<gene>
    <name evidence="2" type="ORF">FB45DRAFT_1035953</name>
</gene>
<dbReference type="AlphaFoldDB" id="A0AAD7BA91"/>
<dbReference type="Proteomes" id="UP001221142">
    <property type="component" value="Unassembled WGS sequence"/>
</dbReference>
<proteinExistence type="predicted"/>
<name>A0AAD7BA91_9AGAR</name>
<organism evidence="2 3">
    <name type="scientific">Roridomyces roridus</name>
    <dbReference type="NCBI Taxonomy" id="1738132"/>
    <lineage>
        <taxon>Eukaryota</taxon>
        <taxon>Fungi</taxon>
        <taxon>Dikarya</taxon>
        <taxon>Basidiomycota</taxon>
        <taxon>Agaricomycotina</taxon>
        <taxon>Agaricomycetes</taxon>
        <taxon>Agaricomycetidae</taxon>
        <taxon>Agaricales</taxon>
        <taxon>Marasmiineae</taxon>
        <taxon>Mycenaceae</taxon>
        <taxon>Roridomyces</taxon>
    </lineage>
</organism>
<protein>
    <submittedName>
        <fullName evidence="2">Uncharacterized protein</fullName>
    </submittedName>
</protein>
<comment type="caution">
    <text evidence="2">The sequence shown here is derived from an EMBL/GenBank/DDBJ whole genome shotgun (WGS) entry which is preliminary data.</text>
</comment>
<accession>A0AAD7BA91</accession>
<evidence type="ECO:0000313" key="2">
    <source>
        <dbReference type="EMBL" id="KAJ7614475.1"/>
    </source>
</evidence>
<keyword evidence="3" id="KW-1185">Reference proteome</keyword>
<dbReference type="EMBL" id="JARKIF010000026">
    <property type="protein sequence ID" value="KAJ7614475.1"/>
    <property type="molecule type" value="Genomic_DNA"/>
</dbReference>
<feature type="compositionally biased region" description="Acidic residues" evidence="1">
    <location>
        <begin position="79"/>
        <end position="88"/>
    </location>
</feature>
<reference evidence="2" key="1">
    <citation type="submission" date="2023-03" db="EMBL/GenBank/DDBJ databases">
        <title>Massive genome expansion in bonnet fungi (Mycena s.s.) driven by repeated elements and novel gene families across ecological guilds.</title>
        <authorList>
            <consortium name="Lawrence Berkeley National Laboratory"/>
            <person name="Harder C.B."/>
            <person name="Miyauchi S."/>
            <person name="Viragh M."/>
            <person name="Kuo A."/>
            <person name="Thoen E."/>
            <person name="Andreopoulos B."/>
            <person name="Lu D."/>
            <person name="Skrede I."/>
            <person name="Drula E."/>
            <person name="Henrissat B."/>
            <person name="Morin E."/>
            <person name="Kohler A."/>
            <person name="Barry K."/>
            <person name="LaButti K."/>
            <person name="Morin E."/>
            <person name="Salamov A."/>
            <person name="Lipzen A."/>
            <person name="Mereny Z."/>
            <person name="Hegedus B."/>
            <person name="Baldrian P."/>
            <person name="Stursova M."/>
            <person name="Weitz H."/>
            <person name="Taylor A."/>
            <person name="Grigoriev I.V."/>
            <person name="Nagy L.G."/>
            <person name="Martin F."/>
            <person name="Kauserud H."/>
        </authorList>
    </citation>
    <scope>NUCLEOTIDE SEQUENCE</scope>
    <source>
        <strain evidence="2">9284</strain>
    </source>
</reference>
<sequence length="95" mass="10066">MALGCSHALRFKRLHVGGQLLGINSNMEAAPLLAFAEGVWRTMSDARRAEIGDPQSVLLYVLRLCKGLKHLPSGAGADSDSDVSDAEDEAAKMGV</sequence>